<proteinExistence type="predicted"/>
<feature type="coiled-coil region" evidence="1">
    <location>
        <begin position="603"/>
        <end position="682"/>
    </location>
</feature>
<evidence type="ECO:0000313" key="4">
    <source>
        <dbReference type="Proteomes" id="UP001172684"/>
    </source>
</evidence>
<dbReference type="Proteomes" id="UP001172684">
    <property type="component" value="Unassembled WGS sequence"/>
</dbReference>
<evidence type="ECO:0000256" key="1">
    <source>
        <dbReference type="SAM" id="Coils"/>
    </source>
</evidence>
<feature type="compositionally biased region" description="Basic and acidic residues" evidence="2">
    <location>
        <begin position="106"/>
        <end position="115"/>
    </location>
</feature>
<feature type="compositionally biased region" description="Polar residues" evidence="2">
    <location>
        <begin position="361"/>
        <end position="381"/>
    </location>
</feature>
<organism evidence="3 4">
    <name type="scientific">Coniosporium apollinis</name>
    <dbReference type="NCBI Taxonomy" id="61459"/>
    <lineage>
        <taxon>Eukaryota</taxon>
        <taxon>Fungi</taxon>
        <taxon>Dikarya</taxon>
        <taxon>Ascomycota</taxon>
        <taxon>Pezizomycotina</taxon>
        <taxon>Dothideomycetes</taxon>
        <taxon>Dothideomycetes incertae sedis</taxon>
        <taxon>Coniosporium</taxon>
    </lineage>
</organism>
<feature type="compositionally biased region" description="Polar residues" evidence="2">
    <location>
        <begin position="338"/>
        <end position="354"/>
    </location>
</feature>
<feature type="region of interest" description="Disordered" evidence="2">
    <location>
        <begin position="199"/>
        <end position="219"/>
    </location>
</feature>
<feature type="region of interest" description="Disordered" evidence="2">
    <location>
        <begin position="738"/>
        <end position="787"/>
    </location>
</feature>
<keyword evidence="4" id="KW-1185">Reference proteome</keyword>
<gene>
    <name evidence="3" type="ORF">H2201_007178</name>
</gene>
<feature type="region of interest" description="Disordered" evidence="2">
    <location>
        <begin position="1"/>
        <end position="33"/>
    </location>
</feature>
<evidence type="ECO:0000256" key="2">
    <source>
        <dbReference type="SAM" id="MobiDB-lite"/>
    </source>
</evidence>
<feature type="region of interest" description="Disordered" evidence="2">
    <location>
        <begin position="533"/>
        <end position="572"/>
    </location>
</feature>
<comment type="caution">
    <text evidence="3">The sequence shown here is derived from an EMBL/GenBank/DDBJ whole genome shotgun (WGS) entry which is preliminary data.</text>
</comment>
<dbReference type="EMBL" id="JAPDRL010000071">
    <property type="protein sequence ID" value="KAJ9659918.1"/>
    <property type="molecule type" value="Genomic_DNA"/>
</dbReference>
<sequence>MVSPLSPLSPQTTNARSALSANRTPNFKPTPVMDTTSAHAIDIFDEDIINWDEGPSSPFLTEVADQENRVPALDLLKSSPSKQQSPRKFSRPASPPDHVTSGEPTTLKEPERLDVVQDGPDTGNLPQHAKDLNILNDESATEGSSDAGSVYTPPESEPEVPASSPTERPMQMPSPAKRPASNSQDLRDNEGLTITMTRMEQESHVSPKKQSRAASPSVNCKEDLTTTTIVMGQQQNDCVSGNDELDYDQDITTLTADDTNIDDTCFSNFSAVPDMTLFAKLGARSPTKTFIPDFGSARTPRGTGRTTPNTARRYGFTFDHSPSPTPRGAKAQPRADNDTTNLLDFTNQFDSIPHQSRRSPTRGSPTKSTTTPDLRSYLHSQRSPHKSTPAKNRNLLNLLDFELPPAPTPRSIPTHTVREVESMKSLFQSQISALEASLSGKEAEVTSLKKAVGDAERRVGEALEAVREERSAREHAEKEKLQWERQGKEVESVLRAVKAEVIAAEKEREEVLRKLEAAERRADECQMRAIEAESRASEAENRVADVADQTLVETEAQEEGREPRRPSFTPEQQRYIDQQMAKMGADLHEKYRDKHLRKVADVKRSYEKRAEKKTAELNQQIEELTRKNEELLATKEGALSGVSPAELSAALGKEREAYVKSMEEQRAEIDEQRARLAGLGSEIESVRCSHAQLVQELEQERVEKGELVAAVDEMLALQADFGAPAAGVDIVEDFRKSISRPSGLRGPGFAGESKLSRPSAPSGLNRGVSKSKIMSNIERMGSGRAVQ</sequence>
<keyword evidence="1" id="KW-0175">Coiled coil</keyword>
<feature type="compositionally biased region" description="Low complexity" evidence="2">
    <location>
        <begin position="297"/>
        <end position="313"/>
    </location>
</feature>
<feature type="region of interest" description="Disordered" evidence="2">
    <location>
        <begin position="291"/>
        <end position="392"/>
    </location>
</feature>
<protein>
    <submittedName>
        <fullName evidence="3">Uncharacterized protein</fullName>
    </submittedName>
</protein>
<feature type="compositionally biased region" description="Polar residues" evidence="2">
    <location>
        <begin position="136"/>
        <end position="147"/>
    </location>
</feature>
<accession>A0ABQ9NK73</accession>
<name>A0ABQ9NK73_9PEZI</name>
<feature type="region of interest" description="Disordered" evidence="2">
    <location>
        <begin position="71"/>
        <end position="186"/>
    </location>
</feature>
<feature type="compositionally biased region" description="Low complexity" evidence="2">
    <location>
        <begin position="75"/>
        <end position="86"/>
    </location>
</feature>
<reference evidence="3" key="1">
    <citation type="submission" date="2022-10" db="EMBL/GenBank/DDBJ databases">
        <title>Culturing micro-colonial fungi from biological soil crusts in the Mojave desert and describing Neophaeococcomyces mojavensis, and introducing the new genera and species Taxawa tesnikishii.</title>
        <authorList>
            <person name="Kurbessoian T."/>
            <person name="Stajich J.E."/>
        </authorList>
    </citation>
    <scope>NUCLEOTIDE SEQUENCE</scope>
    <source>
        <strain evidence="3">TK_1</strain>
    </source>
</reference>
<evidence type="ECO:0000313" key="3">
    <source>
        <dbReference type="EMBL" id="KAJ9659918.1"/>
    </source>
</evidence>
<feature type="compositionally biased region" description="Basic and acidic residues" evidence="2">
    <location>
        <begin position="533"/>
        <end position="545"/>
    </location>
</feature>